<dbReference type="AlphaFoldDB" id="A0A7J7DBS8"/>
<proteinExistence type="inferred from homology"/>
<dbReference type="EMBL" id="JAAARO010000008">
    <property type="protein sequence ID" value="KAF5743793.1"/>
    <property type="molecule type" value="Genomic_DNA"/>
</dbReference>
<dbReference type="GO" id="GO:0007165">
    <property type="term" value="P:signal transduction"/>
    <property type="evidence" value="ECO:0007669"/>
    <property type="project" value="TreeGrafter"/>
</dbReference>
<keyword evidence="3" id="KW-1185">Reference proteome</keyword>
<name>A0A7J7DBS8_TRIWF</name>
<sequence>MQEVLPETLKLNFARLRAAQAQMQKNIVISTSILVCQQTLLTEQVVSNATDMGSILSKCTEQVVELLDRNEDVSIEEIVEAMSGFTKNFEVIDSEKLQTRKLVMTRMLAKSLQTGDPVFEKVSRAVYLAARGVVLGGNGPKGKKLAEMALRQVGAVALTERVVEVAEVVGVAASVSVCVHGAWYRKLSESL</sequence>
<gene>
    <name evidence="2" type="ORF">HS088_TW08G00381</name>
</gene>
<evidence type="ECO:0000313" key="3">
    <source>
        <dbReference type="Proteomes" id="UP000593562"/>
    </source>
</evidence>
<dbReference type="Proteomes" id="UP000593562">
    <property type="component" value="Unassembled WGS sequence"/>
</dbReference>
<organism evidence="2 3">
    <name type="scientific">Tripterygium wilfordii</name>
    <name type="common">Thunder God vine</name>
    <dbReference type="NCBI Taxonomy" id="458696"/>
    <lineage>
        <taxon>Eukaryota</taxon>
        <taxon>Viridiplantae</taxon>
        <taxon>Streptophyta</taxon>
        <taxon>Embryophyta</taxon>
        <taxon>Tracheophyta</taxon>
        <taxon>Spermatophyta</taxon>
        <taxon>Magnoliopsida</taxon>
        <taxon>eudicotyledons</taxon>
        <taxon>Gunneridae</taxon>
        <taxon>Pentapetalae</taxon>
        <taxon>rosids</taxon>
        <taxon>fabids</taxon>
        <taxon>Celastrales</taxon>
        <taxon>Celastraceae</taxon>
        <taxon>Tripterygium</taxon>
    </lineage>
</organism>
<dbReference type="PANTHER" id="PTHR12832:SF34">
    <property type="entry name" value="T-COMPLEX PROTEIN 11"/>
    <property type="match status" value="1"/>
</dbReference>
<comment type="caution">
    <text evidence="2">The sequence shown here is derived from an EMBL/GenBank/DDBJ whole genome shotgun (WGS) entry which is preliminary data.</text>
</comment>
<comment type="similarity">
    <text evidence="1">Belongs to the TCP11 family.</text>
</comment>
<dbReference type="Pfam" id="PF05794">
    <property type="entry name" value="Tcp11"/>
    <property type="match status" value="1"/>
</dbReference>
<dbReference type="InterPro" id="IPR008862">
    <property type="entry name" value="Tcp11"/>
</dbReference>
<evidence type="ECO:0000256" key="1">
    <source>
        <dbReference type="ARBA" id="ARBA00010954"/>
    </source>
</evidence>
<dbReference type="PANTHER" id="PTHR12832">
    <property type="entry name" value="TESTIS-SPECIFIC PROTEIN PBS13 T-COMPLEX 11"/>
    <property type="match status" value="1"/>
</dbReference>
<evidence type="ECO:0000313" key="2">
    <source>
        <dbReference type="EMBL" id="KAF5743793.1"/>
    </source>
</evidence>
<accession>A0A7J7DBS8</accession>
<protein>
    <submittedName>
        <fullName evidence="2">Uncharacterized protein</fullName>
    </submittedName>
</protein>
<reference evidence="2 3" key="1">
    <citation type="journal article" date="2020" name="Nat. Commun.">
        <title>Genome of Tripterygium wilfordii and identification of cytochrome P450 involved in triptolide biosynthesis.</title>
        <authorList>
            <person name="Tu L."/>
            <person name="Su P."/>
            <person name="Zhang Z."/>
            <person name="Gao L."/>
            <person name="Wang J."/>
            <person name="Hu T."/>
            <person name="Zhou J."/>
            <person name="Zhang Y."/>
            <person name="Zhao Y."/>
            <person name="Liu Y."/>
            <person name="Song Y."/>
            <person name="Tong Y."/>
            <person name="Lu Y."/>
            <person name="Yang J."/>
            <person name="Xu C."/>
            <person name="Jia M."/>
            <person name="Peters R.J."/>
            <person name="Huang L."/>
            <person name="Gao W."/>
        </authorList>
    </citation>
    <scope>NUCLEOTIDE SEQUENCE [LARGE SCALE GENOMIC DNA]</scope>
    <source>
        <strain evidence="3">cv. XIE 37</strain>
        <tissue evidence="2">Leaf</tissue>
    </source>
</reference>
<dbReference type="InParanoid" id="A0A7J7DBS8"/>